<dbReference type="Proteomes" id="UP001152484">
    <property type="component" value="Unassembled WGS sequence"/>
</dbReference>
<sequence>MSVKLLGSFDMVCKTCRHTNCSSINSFIMIALIPRSWDSAISAVGRWFSESSYPWPAAFSSETPLHRCGRIALWRSSNHPRRHSIKDASRYYWEIDTIEKIPSFVQCAIANKIIKYFSNRALLVWKWEQ</sequence>
<organism evidence="1 2">
    <name type="scientific">Cuscuta europaea</name>
    <name type="common">European dodder</name>
    <dbReference type="NCBI Taxonomy" id="41803"/>
    <lineage>
        <taxon>Eukaryota</taxon>
        <taxon>Viridiplantae</taxon>
        <taxon>Streptophyta</taxon>
        <taxon>Embryophyta</taxon>
        <taxon>Tracheophyta</taxon>
        <taxon>Spermatophyta</taxon>
        <taxon>Magnoliopsida</taxon>
        <taxon>eudicotyledons</taxon>
        <taxon>Gunneridae</taxon>
        <taxon>Pentapetalae</taxon>
        <taxon>asterids</taxon>
        <taxon>lamiids</taxon>
        <taxon>Solanales</taxon>
        <taxon>Convolvulaceae</taxon>
        <taxon>Cuscuteae</taxon>
        <taxon>Cuscuta</taxon>
        <taxon>Cuscuta subgen. Cuscuta</taxon>
    </lineage>
</organism>
<protein>
    <submittedName>
        <fullName evidence="1">Uncharacterized protein</fullName>
    </submittedName>
</protein>
<evidence type="ECO:0000313" key="1">
    <source>
        <dbReference type="EMBL" id="CAH9074194.1"/>
    </source>
</evidence>
<proteinExistence type="predicted"/>
<dbReference type="EMBL" id="CAMAPE010000009">
    <property type="protein sequence ID" value="CAH9074194.1"/>
    <property type="molecule type" value="Genomic_DNA"/>
</dbReference>
<name>A0A9P1E2P3_CUSEU</name>
<dbReference type="AlphaFoldDB" id="A0A9P1E2P3"/>
<evidence type="ECO:0000313" key="2">
    <source>
        <dbReference type="Proteomes" id="UP001152484"/>
    </source>
</evidence>
<comment type="caution">
    <text evidence="1">The sequence shown here is derived from an EMBL/GenBank/DDBJ whole genome shotgun (WGS) entry which is preliminary data.</text>
</comment>
<reference evidence="1" key="1">
    <citation type="submission" date="2022-07" db="EMBL/GenBank/DDBJ databases">
        <authorList>
            <person name="Macas J."/>
            <person name="Novak P."/>
            <person name="Neumann P."/>
        </authorList>
    </citation>
    <scope>NUCLEOTIDE SEQUENCE</scope>
</reference>
<gene>
    <name evidence="1" type="ORF">CEURO_LOCUS5052</name>
</gene>
<accession>A0A9P1E2P3</accession>
<keyword evidence="2" id="KW-1185">Reference proteome</keyword>